<evidence type="ECO:0000256" key="3">
    <source>
        <dbReference type="ARBA" id="ARBA00022679"/>
    </source>
</evidence>
<evidence type="ECO:0000256" key="1">
    <source>
        <dbReference type="ARBA" id="ARBA00013258"/>
    </source>
</evidence>
<feature type="active site" evidence="7">
    <location>
        <position position="91"/>
    </location>
</feature>
<dbReference type="EC" id="2.3.1.39" evidence="1 6"/>
<organism evidence="9 10">
    <name type="scientific">Alcanivorax borkumensis (strain ATCC 700651 / DSM 11573 / NCIMB 13689 / SK2)</name>
    <dbReference type="NCBI Taxonomy" id="393595"/>
    <lineage>
        <taxon>Bacteria</taxon>
        <taxon>Pseudomonadati</taxon>
        <taxon>Pseudomonadota</taxon>
        <taxon>Gammaproteobacteria</taxon>
        <taxon>Oceanospirillales</taxon>
        <taxon>Alcanivoracaceae</taxon>
        <taxon>Alcanivorax</taxon>
    </lineage>
</organism>
<dbReference type="InterPro" id="IPR024925">
    <property type="entry name" value="Malonyl_CoA-ACP_transAc"/>
</dbReference>
<reference evidence="9 10" key="1">
    <citation type="journal article" date="2006" name="Nat. Biotechnol.">
        <title>Genome sequence of the ubiquitous hydrocarbon-degrading marine bacterium Alcanivorax borkumensis.</title>
        <authorList>
            <person name="Schneiker S."/>
            <person name="Martins dos Santos V.A.P."/>
            <person name="Bartels D."/>
            <person name="Bekel T."/>
            <person name="Brecht M."/>
            <person name="Buhrmester J."/>
            <person name="Chernikova T.N."/>
            <person name="Denaro R."/>
            <person name="Ferrer M."/>
            <person name="Gertler C."/>
            <person name="Goesmann A."/>
            <person name="Golyshina O.V."/>
            <person name="Kaminski F."/>
            <person name="Khachane A.N."/>
            <person name="Lang S."/>
            <person name="Linke B."/>
            <person name="McHardy A.C."/>
            <person name="Meyer F."/>
            <person name="Nechitaylo T."/>
            <person name="Puehler A."/>
            <person name="Regenhardt D."/>
            <person name="Rupp O."/>
            <person name="Sabirova J.S."/>
            <person name="Selbitschka W."/>
            <person name="Yakimov M.M."/>
            <person name="Timmis K.N."/>
            <person name="Vorhoelter F.-J."/>
            <person name="Weidner S."/>
            <person name="Kaiser O."/>
            <person name="Golyshin P.N."/>
        </authorList>
    </citation>
    <scope>NUCLEOTIDE SEQUENCE [LARGE SCALE GENOMIC DNA]</scope>
    <source>
        <strain evidence="10">ATCC 700651 / DSM 11573 / NCIMB 13689 / SK2</strain>
    </source>
</reference>
<dbReference type="InterPro" id="IPR004410">
    <property type="entry name" value="Malonyl_CoA-ACP_transAc_FabD"/>
</dbReference>
<keyword evidence="10" id="KW-1185">Reference proteome</keyword>
<dbReference type="Proteomes" id="UP000008871">
    <property type="component" value="Chromosome"/>
</dbReference>
<proteinExistence type="inferred from homology"/>
<dbReference type="SMART" id="SM00827">
    <property type="entry name" value="PKS_AT"/>
    <property type="match status" value="1"/>
</dbReference>
<evidence type="ECO:0000256" key="7">
    <source>
        <dbReference type="PIRSR" id="PIRSR000446-1"/>
    </source>
</evidence>
<evidence type="ECO:0000313" key="9">
    <source>
        <dbReference type="EMBL" id="CAL16516.1"/>
    </source>
</evidence>
<dbReference type="PANTHER" id="PTHR42681">
    <property type="entry name" value="MALONYL-COA-ACYL CARRIER PROTEIN TRANSACYLASE, MITOCHONDRIAL"/>
    <property type="match status" value="1"/>
</dbReference>
<dbReference type="InterPro" id="IPR001227">
    <property type="entry name" value="Ac_transferase_dom_sf"/>
</dbReference>
<evidence type="ECO:0000256" key="4">
    <source>
        <dbReference type="ARBA" id="ARBA00023315"/>
    </source>
</evidence>
<dbReference type="InterPro" id="IPR016035">
    <property type="entry name" value="Acyl_Trfase/lysoPLipase"/>
</dbReference>
<dbReference type="Pfam" id="PF00698">
    <property type="entry name" value="Acyl_transf_1"/>
    <property type="match status" value="1"/>
</dbReference>
<dbReference type="FunFam" id="3.30.70.250:FF:000001">
    <property type="entry name" value="Malonyl CoA-acyl carrier protein transacylase"/>
    <property type="match status" value="1"/>
</dbReference>
<dbReference type="Gene3D" id="3.40.366.10">
    <property type="entry name" value="Malonyl-Coenzyme A Acyl Carrier Protein, domain 2"/>
    <property type="match status" value="1"/>
</dbReference>
<evidence type="ECO:0000256" key="5">
    <source>
        <dbReference type="ARBA" id="ARBA00048462"/>
    </source>
</evidence>
<dbReference type="InterPro" id="IPR016036">
    <property type="entry name" value="Malonyl_transacylase_ACP-bd"/>
</dbReference>
<evidence type="ECO:0000256" key="2">
    <source>
        <dbReference type="ARBA" id="ARBA00018953"/>
    </source>
</evidence>
<dbReference type="PANTHER" id="PTHR42681:SF1">
    <property type="entry name" value="MALONYL-COA-ACYL CARRIER PROTEIN TRANSACYLASE, MITOCHONDRIAL"/>
    <property type="match status" value="1"/>
</dbReference>
<comment type="similarity">
    <text evidence="6">Belongs to the fabD family.</text>
</comment>
<dbReference type="Gene3D" id="3.30.70.250">
    <property type="entry name" value="Malonyl-CoA ACP transacylase, ACP-binding"/>
    <property type="match status" value="1"/>
</dbReference>
<sequence>MSKTAFIFPGQGSQGLGMLSEFAERPAVKQTFQEASGALDQDLWALAQEGPKEALNQTEITQPLLLTAGVALWRLWEQSGGPRPNVLAGHSLGEYTALSCAGVINLGDAVRLVRTRGQLMQQAVGQGEGSMAAILGLDDDQVRSACEQAAQGGVVEAVNFNAPGQVVIAGSADAVERAIAACKEAGAKRAMALPVSVPSHCALMKPAAAQLADTLSDTRFHAAEMPVINNVDVAMETDPEKIRDALIRQLYSPVRWVETIQALQEQGVGHLYECGPGKVLCGLVKRIDRELAARPLETEAAFTAALQGE</sequence>
<dbReference type="STRING" id="393595.ABO_1068"/>
<feature type="domain" description="Malonyl-CoA:ACP transacylase (MAT)" evidence="8">
    <location>
        <begin position="7"/>
        <end position="308"/>
    </location>
</feature>
<gene>
    <name evidence="9" type="primary">fabD</name>
    <name evidence="9" type="ordered locus">ABO_1068</name>
</gene>
<dbReference type="PIRSF" id="PIRSF000446">
    <property type="entry name" value="Mct"/>
    <property type="match status" value="1"/>
</dbReference>
<dbReference type="KEGG" id="abo:ABO_1068"/>
<dbReference type="GO" id="GO:0005829">
    <property type="term" value="C:cytosol"/>
    <property type="evidence" value="ECO:0007669"/>
    <property type="project" value="TreeGrafter"/>
</dbReference>
<dbReference type="EMBL" id="AM286690">
    <property type="protein sequence ID" value="CAL16516.1"/>
    <property type="molecule type" value="Genomic_DNA"/>
</dbReference>
<keyword evidence="4 6" id="KW-0012">Acyltransferase</keyword>
<dbReference type="InterPro" id="IPR014043">
    <property type="entry name" value="Acyl_transferase_dom"/>
</dbReference>
<evidence type="ECO:0000259" key="8">
    <source>
        <dbReference type="SMART" id="SM00827"/>
    </source>
</evidence>
<dbReference type="HOGENOM" id="CLU_030558_0_0_6"/>
<comment type="catalytic activity">
    <reaction evidence="5 6">
        <text>holo-[ACP] + malonyl-CoA = malonyl-[ACP] + CoA</text>
        <dbReference type="Rhea" id="RHEA:41792"/>
        <dbReference type="Rhea" id="RHEA-COMP:9623"/>
        <dbReference type="Rhea" id="RHEA-COMP:9685"/>
        <dbReference type="ChEBI" id="CHEBI:57287"/>
        <dbReference type="ChEBI" id="CHEBI:57384"/>
        <dbReference type="ChEBI" id="CHEBI:64479"/>
        <dbReference type="ChEBI" id="CHEBI:78449"/>
        <dbReference type="EC" id="2.3.1.39"/>
    </reaction>
</comment>
<protein>
    <recommendedName>
        <fullName evidence="2 6">Malonyl CoA-acyl carrier protein transacylase</fullName>
        <ecNumber evidence="1 6">2.3.1.39</ecNumber>
    </recommendedName>
</protein>
<dbReference type="eggNOG" id="COG0331">
    <property type="taxonomic scope" value="Bacteria"/>
</dbReference>
<dbReference type="AlphaFoldDB" id="Q0VQN2"/>
<dbReference type="GO" id="GO:0004314">
    <property type="term" value="F:[acyl-carrier-protein] S-malonyltransferase activity"/>
    <property type="evidence" value="ECO:0007669"/>
    <property type="project" value="UniProtKB-EC"/>
</dbReference>
<feature type="active site" evidence="7">
    <location>
        <position position="200"/>
    </location>
</feature>
<name>Q0VQN2_ALCBS</name>
<dbReference type="SUPFAM" id="SSF52151">
    <property type="entry name" value="FabD/lysophospholipase-like"/>
    <property type="match status" value="1"/>
</dbReference>
<dbReference type="OrthoDB" id="9808564at2"/>
<evidence type="ECO:0000256" key="6">
    <source>
        <dbReference type="PIRNR" id="PIRNR000446"/>
    </source>
</evidence>
<evidence type="ECO:0000313" key="10">
    <source>
        <dbReference type="Proteomes" id="UP000008871"/>
    </source>
</evidence>
<dbReference type="SUPFAM" id="SSF55048">
    <property type="entry name" value="Probable ACP-binding domain of malonyl-CoA ACP transacylase"/>
    <property type="match status" value="1"/>
</dbReference>
<accession>Q0VQN2</accession>
<dbReference type="InterPro" id="IPR050858">
    <property type="entry name" value="Mal-CoA-ACP_Trans/PKS_FabD"/>
</dbReference>
<dbReference type="NCBIfam" id="TIGR00128">
    <property type="entry name" value="fabD"/>
    <property type="match status" value="1"/>
</dbReference>
<dbReference type="GO" id="GO:0006633">
    <property type="term" value="P:fatty acid biosynthetic process"/>
    <property type="evidence" value="ECO:0007669"/>
    <property type="project" value="TreeGrafter"/>
</dbReference>
<keyword evidence="3 6" id="KW-0808">Transferase</keyword>
<dbReference type="RefSeq" id="WP_011588352.1">
    <property type="nucleotide sequence ID" value="NC_008260.1"/>
</dbReference>